<reference evidence="2" key="2">
    <citation type="submission" date="2019-10" db="EMBL/GenBank/DDBJ databases">
        <title>A de novo genome assembly of a pear dwarfing rootstock.</title>
        <authorList>
            <person name="Wang F."/>
            <person name="Wang J."/>
            <person name="Li S."/>
            <person name="Zhang Y."/>
            <person name="Fang M."/>
            <person name="Ma L."/>
            <person name="Zhao Y."/>
            <person name="Jiang S."/>
        </authorList>
    </citation>
    <scope>NUCLEOTIDE SEQUENCE [LARGE SCALE GENOMIC DNA]</scope>
</reference>
<proteinExistence type="predicted"/>
<dbReference type="AlphaFoldDB" id="A0A5N5G859"/>
<keyword evidence="2" id="KW-1185">Reference proteome</keyword>
<protein>
    <submittedName>
        <fullName evidence="1">Uncharacterized protein</fullName>
    </submittedName>
</protein>
<reference evidence="1 2" key="1">
    <citation type="submission" date="2019-09" db="EMBL/GenBank/DDBJ databases">
        <authorList>
            <person name="Ou C."/>
        </authorList>
    </citation>
    <scope>NUCLEOTIDE SEQUENCE [LARGE SCALE GENOMIC DNA]</scope>
    <source>
        <strain evidence="1">S2</strain>
        <tissue evidence="1">Leaf</tissue>
    </source>
</reference>
<sequence>MLCDKCFTHKHFYSASYNVFVRSHCSLETAPEFYGQFLVTGAGEHTSFFLFLQAQGSDLGWRRIQNQRCEIEDDFEGLGFAGIQGILEDFLNLFDLV</sequence>
<evidence type="ECO:0000313" key="2">
    <source>
        <dbReference type="Proteomes" id="UP000327157"/>
    </source>
</evidence>
<dbReference type="Proteomes" id="UP000327157">
    <property type="component" value="Chromosome 11"/>
</dbReference>
<gene>
    <name evidence="1" type="ORF">D8674_006531</name>
</gene>
<accession>A0A5N5G859</accession>
<organism evidence="1 2">
    <name type="scientific">Pyrus ussuriensis x Pyrus communis</name>
    <dbReference type="NCBI Taxonomy" id="2448454"/>
    <lineage>
        <taxon>Eukaryota</taxon>
        <taxon>Viridiplantae</taxon>
        <taxon>Streptophyta</taxon>
        <taxon>Embryophyta</taxon>
        <taxon>Tracheophyta</taxon>
        <taxon>Spermatophyta</taxon>
        <taxon>Magnoliopsida</taxon>
        <taxon>eudicotyledons</taxon>
        <taxon>Gunneridae</taxon>
        <taxon>Pentapetalae</taxon>
        <taxon>rosids</taxon>
        <taxon>fabids</taxon>
        <taxon>Rosales</taxon>
        <taxon>Rosaceae</taxon>
        <taxon>Amygdaloideae</taxon>
        <taxon>Maleae</taxon>
        <taxon>Pyrus</taxon>
    </lineage>
</organism>
<evidence type="ECO:0000313" key="1">
    <source>
        <dbReference type="EMBL" id="KAB2606814.1"/>
    </source>
</evidence>
<comment type="caution">
    <text evidence="1">The sequence shown here is derived from an EMBL/GenBank/DDBJ whole genome shotgun (WGS) entry which is preliminary data.</text>
</comment>
<dbReference type="EMBL" id="SMOL01000559">
    <property type="protein sequence ID" value="KAB2606814.1"/>
    <property type="molecule type" value="Genomic_DNA"/>
</dbReference>
<name>A0A5N5G859_9ROSA</name>
<reference evidence="1 2" key="3">
    <citation type="submission" date="2019-11" db="EMBL/GenBank/DDBJ databases">
        <title>A de novo genome assembly of a pear dwarfing rootstock.</title>
        <authorList>
            <person name="Wang F."/>
            <person name="Wang J."/>
            <person name="Li S."/>
            <person name="Zhang Y."/>
            <person name="Fang M."/>
            <person name="Ma L."/>
            <person name="Zhao Y."/>
            <person name="Jiang S."/>
        </authorList>
    </citation>
    <scope>NUCLEOTIDE SEQUENCE [LARGE SCALE GENOMIC DNA]</scope>
    <source>
        <strain evidence="1">S2</strain>
        <tissue evidence="1">Leaf</tissue>
    </source>
</reference>